<dbReference type="Proteomes" id="UP001055303">
    <property type="component" value="Unassembled WGS sequence"/>
</dbReference>
<dbReference type="Gene3D" id="1.20.1260.10">
    <property type="match status" value="1"/>
</dbReference>
<dbReference type="EMBL" id="BPQI01000117">
    <property type="protein sequence ID" value="GJD57703.1"/>
    <property type="molecule type" value="Genomic_DNA"/>
</dbReference>
<dbReference type="Proteomes" id="UP000401717">
    <property type="component" value="Unassembled WGS sequence"/>
</dbReference>
<reference evidence="3" key="3">
    <citation type="submission" date="2021-08" db="EMBL/GenBank/DDBJ databases">
        <authorList>
            <person name="Tani A."/>
            <person name="Ola A."/>
            <person name="Ogura Y."/>
            <person name="Katsura K."/>
            <person name="Hayashi T."/>
        </authorList>
    </citation>
    <scope>NUCLEOTIDE SEQUENCE</scope>
    <source>
        <strain evidence="3">DSM 22415</strain>
    </source>
</reference>
<feature type="signal peptide" evidence="1">
    <location>
        <begin position="1"/>
        <end position="20"/>
    </location>
</feature>
<evidence type="ECO:0000313" key="4">
    <source>
        <dbReference type="EMBL" id="VUF13797.1"/>
    </source>
</evidence>
<keyword evidence="6" id="KW-1185">Reference proteome</keyword>
<dbReference type="PANTHER" id="PTHR38593">
    <property type="entry name" value="BLR2558 PROTEIN"/>
    <property type="match status" value="1"/>
</dbReference>
<dbReference type="RefSeq" id="WP_144766044.1">
    <property type="nucleotide sequence ID" value="NZ_BPQI01000117.1"/>
</dbReference>
<dbReference type="Pfam" id="PF13628">
    <property type="entry name" value="DUF4142"/>
    <property type="match status" value="1"/>
</dbReference>
<name>A0A564G0N3_9HYPH</name>
<dbReference type="OrthoDB" id="9101320at2"/>
<dbReference type="InterPro" id="IPR025419">
    <property type="entry name" value="DUF4142"/>
</dbReference>
<dbReference type="AlphaFoldDB" id="A0A564G0N3"/>
<organism evidence="4 5">
    <name type="scientific">Methylobacterium dankookense</name>
    <dbReference type="NCBI Taxonomy" id="560405"/>
    <lineage>
        <taxon>Bacteria</taxon>
        <taxon>Pseudomonadati</taxon>
        <taxon>Pseudomonadota</taxon>
        <taxon>Alphaproteobacteria</taxon>
        <taxon>Hyphomicrobiales</taxon>
        <taxon>Methylobacteriaceae</taxon>
        <taxon>Methylobacterium</taxon>
    </lineage>
</organism>
<feature type="chain" id="PRO_5021868989" description="DUF4142 domain-containing protein" evidence="1">
    <location>
        <begin position="21"/>
        <end position="194"/>
    </location>
</feature>
<evidence type="ECO:0000259" key="2">
    <source>
        <dbReference type="Pfam" id="PF13628"/>
    </source>
</evidence>
<evidence type="ECO:0000256" key="1">
    <source>
        <dbReference type="SAM" id="SignalP"/>
    </source>
</evidence>
<proteinExistence type="predicted"/>
<keyword evidence="1" id="KW-0732">Signal</keyword>
<reference evidence="4 5" key="1">
    <citation type="submission" date="2019-06" db="EMBL/GenBank/DDBJ databases">
        <authorList>
            <person name="Rodrigo-Torres L."/>
            <person name="Arahal R. D."/>
            <person name="Lucena T."/>
        </authorList>
    </citation>
    <scope>NUCLEOTIDE SEQUENCE [LARGE SCALE GENOMIC DNA]</scope>
    <source>
        <strain evidence="4 5">SW08-7</strain>
    </source>
</reference>
<evidence type="ECO:0000313" key="6">
    <source>
        <dbReference type="Proteomes" id="UP001055303"/>
    </source>
</evidence>
<gene>
    <name evidence="3" type="ORF">IFDJLNFL_3615</name>
    <name evidence="4" type="ORF">MTDSW087_03504</name>
</gene>
<reference evidence="3" key="2">
    <citation type="journal article" date="2021" name="Front. Microbiol.">
        <title>Comprehensive Comparative Genomics and Phenotyping of Methylobacterium Species.</title>
        <authorList>
            <person name="Alessa O."/>
            <person name="Ogura Y."/>
            <person name="Fujitani Y."/>
            <person name="Takami H."/>
            <person name="Hayashi T."/>
            <person name="Sahin N."/>
            <person name="Tani A."/>
        </authorList>
    </citation>
    <scope>NUCLEOTIDE SEQUENCE</scope>
    <source>
        <strain evidence="3">DSM 22415</strain>
    </source>
</reference>
<protein>
    <recommendedName>
        <fullName evidence="2">DUF4142 domain-containing protein</fullName>
    </recommendedName>
</protein>
<dbReference type="InterPro" id="IPR012347">
    <property type="entry name" value="Ferritin-like"/>
</dbReference>
<accession>A0A564G0N3</accession>
<feature type="domain" description="DUF4142" evidence="2">
    <location>
        <begin position="43"/>
        <end position="177"/>
    </location>
</feature>
<dbReference type="PANTHER" id="PTHR38593:SF1">
    <property type="entry name" value="BLR2558 PROTEIN"/>
    <property type="match status" value="1"/>
</dbReference>
<dbReference type="EMBL" id="CABFVH010000024">
    <property type="protein sequence ID" value="VUF13797.1"/>
    <property type="molecule type" value="Genomic_DNA"/>
</dbReference>
<sequence>MRKWLPAPILVALLVSPAVAQTNIRPDTNPRVPPQAGQGLPAEDREFLNRAANLSDAEVEAGQPADRSSTPAVREFGRAIAAEHAKLRAAVGRLAQQHGVAVSHPSREWWTAELQRIAGLSGEEFDRNYLDWQLKAHLALVNLYQQQASNAAGTDLSKFAITTMNQLQRAFGEAKRLGAAHGVAIETIKQPPQY</sequence>
<evidence type="ECO:0000313" key="3">
    <source>
        <dbReference type="EMBL" id="GJD57703.1"/>
    </source>
</evidence>
<evidence type="ECO:0000313" key="5">
    <source>
        <dbReference type="Proteomes" id="UP000401717"/>
    </source>
</evidence>